<gene>
    <name evidence="1" type="ORF">LOTGIDRAFT_175404</name>
</gene>
<dbReference type="CTD" id="20243170"/>
<dbReference type="PANTHER" id="PTHR40128">
    <property type="entry name" value="EXPRESSED PROTEIN"/>
    <property type="match status" value="1"/>
</dbReference>
<sequence length="165" mass="18772">MTYLLYTYLFIRGLHDRQEVLNARLEVLKYLKNQQNDIIDSSHPTEAGVLQSGCGVGCLPFMEKLQDCYGNLDVEAVGLKGTGWFTTDPCEITNKFGGQWKTIDFKAGDATIFTMRWQPADDPVDSRYIGDCKRDSTRFGLYSSDCKQTETVNTIENYKIKWGLN</sequence>
<name>V4ACQ9_LOTGI</name>
<dbReference type="OrthoDB" id="2328924at2759"/>
<dbReference type="STRING" id="225164.V4ACQ9"/>
<organism evidence="1 2">
    <name type="scientific">Lottia gigantea</name>
    <name type="common">Giant owl limpet</name>
    <dbReference type="NCBI Taxonomy" id="225164"/>
    <lineage>
        <taxon>Eukaryota</taxon>
        <taxon>Metazoa</taxon>
        <taxon>Spiralia</taxon>
        <taxon>Lophotrochozoa</taxon>
        <taxon>Mollusca</taxon>
        <taxon>Gastropoda</taxon>
        <taxon>Patellogastropoda</taxon>
        <taxon>Lottioidea</taxon>
        <taxon>Lottiidae</taxon>
        <taxon>Lottia</taxon>
    </lineage>
</organism>
<dbReference type="Proteomes" id="UP000030746">
    <property type="component" value="Unassembled WGS sequence"/>
</dbReference>
<dbReference type="AlphaFoldDB" id="V4ACQ9"/>
<dbReference type="GeneID" id="20243170"/>
<reference evidence="1 2" key="1">
    <citation type="journal article" date="2013" name="Nature">
        <title>Insights into bilaterian evolution from three spiralian genomes.</title>
        <authorList>
            <person name="Simakov O."/>
            <person name="Marletaz F."/>
            <person name="Cho S.J."/>
            <person name="Edsinger-Gonzales E."/>
            <person name="Havlak P."/>
            <person name="Hellsten U."/>
            <person name="Kuo D.H."/>
            <person name="Larsson T."/>
            <person name="Lv J."/>
            <person name="Arendt D."/>
            <person name="Savage R."/>
            <person name="Osoegawa K."/>
            <person name="de Jong P."/>
            <person name="Grimwood J."/>
            <person name="Chapman J.A."/>
            <person name="Shapiro H."/>
            <person name="Aerts A."/>
            <person name="Otillar R.P."/>
            <person name="Terry A.Y."/>
            <person name="Boore J.L."/>
            <person name="Grigoriev I.V."/>
            <person name="Lindberg D.R."/>
            <person name="Seaver E.C."/>
            <person name="Weisblat D.A."/>
            <person name="Putnam N.H."/>
            <person name="Rokhsar D.S."/>
        </authorList>
    </citation>
    <scope>NUCLEOTIDE SEQUENCE [LARGE SCALE GENOMIC DNA]</scope>
</reference>
<proteinExistence type="predicted"/>
<dbReference type="PANTHER" id="PTHR40128:SF1">
    <property type="entry name" value="PHYTANOYL-COA HYDROXYLASE"/>
    <property type="match status" value="1"/>
</dbReference>
<dbReference type="HOGENOM" id="CLU_1612687_0_0_1"/>
<accession>V4ACQ9</accession>
<evidence type="ECO:0000313" key="2">
    <source>
        <dbReference type="Proteomes" id="UP000030746"/>
    </source>
</evidence>
<dbReference type="RefSeq" id="XP_009054686.1">
    <property type="nucleotide sequence ID" value="XM_009056438.1"/>
</dbReference>
<evidence type="ECO:0000313" key="1">
    <source>
        <dbReference type="EMBL" id="ESO94632.1"/>
    </source>
</evidence>
<dbReference type="EMBL" id="KB201794">
    <property type="protein sequence ID" value="ESO94632.1"/>
    <property type="molecule type" value="Genomic_DNA"/>
</dbReference>
<keyword evidence="2" id="KW-1185">Reference proteome</keyword>
<dbReference type="KEGG" id="lgi:LOTGIDRAFT_175404"/>
<protein>
    <submittedName>
        <fullName evidence="1">Uncharacterized protein</fullName>
    </submittedName>
</protein>